<dbReference type="Gene3D" id="2.40.10.220">
    <property type="entry name" value="predicted glycosyltransferase like domains"/>
    <property type="match status" value="1"/>
</dbReference>
<accession>A0A3N1UIJ6</accession>
<reference evidence="2 3" key="1">
    <citation type="submission" date="2018-11" db="EMBL/GenBank/DDBJ databases">
        <title>Genomic Encyclopedia of Type Strains, Phase IV (KMG-IV): sequencing the most valuable type-strain genomes for metagenomic binning, comparative biology and taxonomic classification.</title>
        <authorList>
            <person name="Goeker M."/>
        </authorList>
    </citation>
    <scope>NUCLEOTIDE SEQUENCE [LARGE SCALE GENOMIC DNA]</scope>
    <source>
        <strain evidence="2 3">DSM 22027</strain>
    </source>
</reference>
<dbReference type="EMBL" id="RJVA01000013">
    <property type="protein sequence ID" value="ROQ91085.1"/>
    <property type="molecule type" value="Genomic_DNA"/>
</dbReference>
<dbReference type="Pfam" id="PF07238">
    <property type="entry name" value="PilZ"/>
    <property type="match status" value="1"/>
</dbReference>
<keyword evidence="3" id="KW-1185">Reference proteome</keyword>
<evidence type="ECO:0000313" key="3">
    <source>
        <dbReference type="Proteomes" id="UP000276223"/>
    </source>
</evidence>
<gene>
    <name evidence="2" type="ORF">EDC27_2362</name>
</gene>
<protein>
    <submittedName>
        <fullName evidence="2">PilZ domain-containing protein</fullName>
    </submittedName>
</protein>
<name>A0A3N1UIJ6_9BACT</name>
<evidence type="ECO:0000259" key="1">
    <source>
        <dbReference type="Pfam" id="PF07238"/>
    </source>
</evidence>
<proteinExistence type="predicted"/>
<feature type="domain" description="PilZ" evidence="1">
    <location>
        <begin position="31"/>
        <end position="125"/>
    </location>
</feature>
<evidence type="ECO:0000313" key="2">
    <source>
        <dbReference type="EMBL" id="ROQ91085.1"/>
    </source>
</evidence>
<dbReference type="InterPro" id="IPR009875">
    <property type="entry name" value="PilZ_domain"/>
</dbReference>
<dbReference type="Proteomes" id="UP000276223">
    <property type="component" value="Unassembled WGS sequence"/>
</dbReference>
<comment type="caution">
    <text evidence="2">The sequence shown here is derived from an EMBL/GenBank/DDBJ whole genome shotgun (WGS) entry which is preliminary data.</text>
</comment>
<sequence>MVSKDNLLEELKDLEETLELTGVFDEQAMVRKTFRVPVNEQTPVTFLINGVPFRVVNISEGGVGFVADSGDVAEVGQVLEGLELHFGGRSFQAQGIVRHVTPLEDSGFLYGLSLEMCSEDDRAFMMDFVQKLRERFFEQH</sequence>
<dbReference type="GO" id="GO:0035438">
    <property type="term" value="F:cyclic-di-GMP binding"/>
    <property type="evidence" value="ECO:0007669"/>
    <property type="project" value="InterPro"/>
</dbReference>
<dbReference type="AlphaFoldDB" id="A0A3N1UIJ6"/>
<dbReference type="RefSeq" id="WP_170161779.1">
    <property type="nucleotide sequence ID" value="NZ_RJVA01000013.1"/>
</dbReference>
<organism evidence="2 3">
    <name type="scientific">Desulfosoma caldarium</name>
    <dbReference type="NCBI Taxonomy" id="610254"/>
    <lineage>
        <taxon>Bacteria</taxon>
        <taxon>Pseudomonadati</taxon>
        <taxon>Thermodesulfobacteriota</taxon>
        <taxon>Syntrophobacteria</taxon>
        <taxon>Syntrophobacterales</taxon>
        <taxon>Syntrophobacteraceae</taxon>
        <taxon>Desulfosoma</taxon>
    </lineage>
</organism>